<dbReference type="EnsemblPlants" id="PGSC0003DMT400087581">
    <property type="protein sequence ID" value="PGSC0003DMT400087581"/>
    <property type="gene ID" value="PGSC0003DMG400037152"/>
</dbReference>
<dbReference type="PaxDb" id="4113-PGSC0003DMT400087581"/>
<reference evidence="3" key="1">
    <citation type="journal article" date="2011" name="Nature">
        <title>Genome sequence and analysis of the tuber crop potato.</title>
        <authorList>
            <consortium name="The Potato Genome Sequencing Consortium"/>
        </authorList>
    </citation>
    <scope>NUCLEOTIDE SEQUENCE [LARGE SCALE GENOMIC DNA]</scope>
    <source>
        <strain evidence="3">cv. DM1-3 516 R44</strain>
    </source>
</reference>
<dbReference type="InParanoid" id="M1DE47"/>
<name>M1DE47_SOLTU</name>
<evidence type="ECO:0000313" key="2">
    <source>
        <dbReference type="EnsemblPlants" id="PGSC0003DMT400087581"/>
    </source>
</evidence>
<proteinExistence type="predicted"/>
<dbReference type="AlphaFoldDB" id="M1DE47"/>
<dbReference type="HOGENOM" id="CLU_029307_3_3_1"/>
<feature type="region of interest" description="Disordered" evidence="1">
    <location>
        <begin position="114"/>
        <end position="133"/>
    </location>
</feature>
<keyword evidence="3" id="KW-1185">Reference proteome</keyword>
<dbReference type="Gramene" id="PGSC0003DMT400087581">
    <property type="protein sequence ID" value="PGSC0003DMT400087581"/>
    <property type="gene ID" value="PGSC0003DMG400037152"/>
</dbReference>
<reference evidence="2" key="2">
    <citation type="submission" date="2015-06" db="UniProtKB">
        <authorList>
            <consortium name="EnsemblPlants"/>
        </authorList>
    </citation>
    <scope>IDENTIFICATION</scope>
    <source>
        <strain evidence="2">DM1-3 516 R44</strain>
    </source>
</reference>
<dbReference type="Proteomes" id="UP000011115">
    <property type="component" value="Unassembled WGS sequence"/>
</dbReference>
<accession>M1DE47</accession>
<organism evidence="2 3">
    <name type="scientific">Solanum tuberosum</name>
    <name type="common">Potato</name>
    <dbReference type="NCBI Taxonomy" id="4113"/>
    <lineage>
        <taxon>Eukaryota</taxon>
        <taxon>Viridiplantae</taxon>
        <taxon>Streptophyta</taxon>
        <taxon>Embryophyta</taxon>
        <taxon>Tracheophyta</taxon>
        <taxon>Spermatophyta</taxon>
        <taxon>Magnoliopsida</taxon>
        <taxon>eudicotyledons</taxon>
        <taxon>Gunneridae</taxon>
        <taxon>Pentapetalae</taxon>
        <taxon>asterids</taxon>
        <taxon>lamiids</taxon>
        <taxon>Solanales</taxon>
        <taxon>Solanaceae</taxon>
        <taxon>Solanoideae</taxon>
        <taxon>Solaneae</taxon>
        <taxon>Solanum</taxon>
    </lineage>
</organism>
<evidence type="ECO:0000256" key="1">
    <source>
        <dbReference type="SAM" id="MobiDB-lite"/>
    </source>
</evidence>
<sequence length="133" mass="14973">MLLECFYRGLGPGNRILGDQISPGGLILLPYAKTSQLLDNMAKTNKEKENDQELATLLTQLDVLAKKVMELEVVSKRKDRYIPPHECRKMKKQEGGQIEELLGTQMDQVLSHLYPDPEEGLSYENEANPTNGT</sequence>
<evidence type="ECO:0000313" key="3">
    <source>
        <dbReference type="Proteomes" id="UP000011115"/>
    </source>
</evidence>
<protein>
    <submittedName>
        <fullName evidence="2">Uncharacterized protein</fullName>
    </submittedName>
</protein>